<dbReference type="SMART" id="SM00240">
    <property type="entry name" value="FHA"/>
    <property type="match status" value="1"/>
</dbReference>
<dbReference type="InterPro" id="IPR050923">
    <property type="entry name" value="Cell_Proc_Reg/RNA_Proc"/>
</dbReference>
<dbReference type="PANTHER" id="PTHR23308">
    <property type="entry name" value="NUCLEAR INHIBITOR OF PROTEIN PHOSPHATASE-1"/>
    <property type="match status" value="1"/>
</dbReference>
<dbReference type="Pfam" id="PF00498">
    <property type="entry name" value="FHA"/>
    <property type="match status" value="1"/>
</dbReference>
<feature type="coiled-coil region" evidence="1">
    <location>
        <begin position="232"/>
        <end position="290"/>
    </location>
</feature>
<proteinExistence type="predicted"/>
<evidence type="ECO:0000256" key="1">
    <source>
        <dbReference type="SAM" id="Coils"/>
    </source>
</evidence>
<feature type="region of interest" description="Disordered" evidence="2">
    <location>
        <begin position="298"/>
        <end position="343"/>
    </location>
</feature>
<feature type="compositionally biased region" description="Polar residues" evidence="2">
    <location>
        <begin position="331"/>
        <end position="343"/>
    </location>
</feature>
<reference evidence="4" key="1">
    <citation type="journal article" date="2021" name="Sci. Rep.">
        <title>Diploid genomic architecture of Nitzschia inconspicua, an elite biomass production diatom.</title>
        <authorList>
            <person name="Oliver A."/>
            <person name="Podell S."/>
            <person name="Pinowska A."/>
            <person name="Traller J.C."/>
            <person name="Smith S.R."/>
            <person name="McClure R."/>
            <person name="Beliaev A."/>
            <person name="Bohutskyi P."/>
            <person name="Hill E.A."/>
            <person name="Rabines A."/>
            <person name="Zheng H."/>
            <person name="Allen L.Z."/>
            <person name="Kuo A."/>
            <person name="Grigoriev I.V."/>
            <person name="Allen A.E."/>
            <person name="Hazlebeck D."/>
            <person name="Allen E.E."/>
        </authorList>
    </citation>
    <scope>NUCLEOTIDE SEQUENCE</scope>
    <source>
        <strain evidence="4">Hildebrandi</strain>
    </source>
</reference>
<protein>
    <submittedName>
        <fullName evidence="4">FHA domain containing protein</fullName>
    </submittedName>
</protein>
<evidence type="ECO:0000256" key="2">
    <source>
        <dbReference type="SAM" id="MobiDB-lite"/>
    </source>
</evidence>
<feature type="region of interest" description="Disordered" evidence="2">
    <location>
        <begin position="471"/>
        <end position="625"/>
    </location>
</feature>
<gene>
    <name evidence="4" type="ORF">IV203_000760</name>
</gene>
<feature type="region of interest" description="Disordered" evidence="2">
    <location>
        <begin position="140"/>
        <end position="217"/>
    </location>
</feature>
<dbReference type="Proteomes" id="UP000693970">
    <property type="component" value="Unassembled WGS sequence"/>
</dbReference>
<keyword evidence="1" id="KW-0175">Coiled coil</keyword>
<evidence type="ECO:0000259" key="3">
    <source>
        <dbReference type="PROSITE" id="PS50006"/>
    </source>
</evidence>
<feature type="domain" description="FHA" evidence="3">
    <location>
        <begin position="41"/>
        <end position="92"/>
    </location>
</feature>
<evidence type="ECO:0000313" key="4">
    <source>
        <dbReference type="EMBL" id="KAG7356074.1"/>
    </source>
</evidence>
<feature type="compositionally biased region" description="Low complexity" evidence="2">
    <location>
        <begin position="147"/>
        <end position="161"/>
    </location>
</feature>
<feature type="compositionally biased region" description="Polar residues" evidence="2">
    <location>
        <begin position="162"/>
        <end position="183"/>
    </location>
</feature>
<dbReference type="AlphaFoldDB" id="A0A9K3L5I6"/>
<feature type="compositionally biased region" description="Acidic residues" evidence="2">
    <location>
        <begin position="196"/>
        <end position="207"/>
    </location>
</feature>
<feature type="compositionally biased region" description="Polar residues" evidence="2">
    <location>
        <begin position="558"/>
        <end position="583"/>
    </location>
</feature>
<name>A0A9K3L5I6_9STRA</name>
<dbReference type="InterPro" id="IPR000253">
    <property type="entry name" value="FHA_dom"/>
</dbReference>
<comment type="caution">
    <text evidence="4">The sequence shown here is derived from an EMBL/GenBank/DDBJ whole genome shotgun (WGS) entry which is preliminary data.</text>
</comment>
<evidence type="ECO:0000313" key="5">
    <source>
        <dbReference type="Proteomes" id="UP000693970"/>
    </source>
</evidence>
<accession>A0A9K3L5I6</accession>
<keyword evidence="5" id="KW-1185">Reference proteome</keyword>
<dbReference type="PROSITE" id="PS50006">
    <property type="entry name" value="FHA_DOMAIN"/>
    <property type="match status" value="1"/>
</dbReference>
<sequence length="625" mass="69990">MSSTFYKEPEWAVTPSHEWTLIEIKGGVEVSRHPLHVRPTTIFGRAVEMVHIPIHHESASRQHARIAFDAQGIPWLKDLQSTHGVTVNKRKLPPESIAKTESNTHQKGSRGVMIYPGDVLQFGASTRFYTLEGPSEFERGAMQAKLQQQQQQQQQQRQRQQTMNATTTNFQNTSVQAPKNSNKLDAGASTWGISMSDDESDDNGEYEDPTRDGIATTHNKTLPMDVQVPEKHRKSLEKLNALKYKLANLETEDLRIRRKGELTEGQEKQLQRNAEREEALKRTISNLEETLFDKLYPNKENKRKRHHAGSSTNGNFDDDEDDEFFDRTKHQNSSANETTEVESETTLISKWKKHYEQHSQQVTVSLPHAEKRVSDLQKKLELSQANGMEDAFFIQNDLQLAKEARAKVLSSISNDEAAMHETAKLLKIVNPKLRCDDKTGYIGVGVPPSESDLHQDKAGNEAAILSVSADEMLPPPPVETVNRSKGDTSEKVQTSSTMMPPPSLTAKMEPKSETMENLLPPPKRKRVIGPSMPPPGMSASPTSTQLPSSSEKPRDTLSFLNSMTKVNDSKPDTTLTIRTFQDPSSKKASKQSCLESSSQEDVWQAPADQDGSGITKLNKKFAGRY</sequence>
<dbReference type="EMBL" id="JAGRRH010000015">
    <property type="protein sequence ID" value="KAG7356074.1"/>
    <property type="molecule type" value="Genomic_DNA"/>
</dbReference>
<reference evidence="4" key="2">
    <citation type="submission" date="2021-04" db="EMBL/GenBank/DDBJ databases">
        <authorList>
            <person name="Podell S."/>
        </authorList>
    </citation>
    <scope>NUCLEOTIDE SEQUENCE</scope>
    <source>
        <strain evidence="4">Hildebrandi</strain>
    </source>
</reference>
<feature type="compositionally biased region" description="Polar residues" evidence="2">
    <location>
        <begin position="590"/>
        <end position="601"/>
    </location>
</feature>
<dbReference type="OrthoDB" id="444265at2759"/>
<organism evidence="4 5">
    <name type="scientific">Nitzschia inconspicua</name>
    <dbReference type="NCBI Taxonomy" id="303405"/>
    <lineage>
        <taxon>Eukaryota</taxon>
        <taxon>Sar</taxon>
        <taxon>Stramenopiles</taxon>
        <taxon>Ochrophyta</taxon>
        <taxon>Bacillariophyta</taxon>
        <taxon>Bacillariophyceae</taxon>
        <taxon>Bacillariophycidae</taxon>
        <taxon>Bacillariales</taxon>
        <taxon>Bacillariaceae</taxon>
        <taxon>Nitzschia</taxon>
    </lineage>
</organism>